<dbReference type="InterPro" id="IPR013761">
    <property type="entry name" value="SAM/pointed_sf"/>
</dbReference>
<dbReference type="EMBL" id="JAJJMA010239044">
    <property type="protein sequence ID" value="MCL7042764.1"/>
    <property type="molecule type" value="Genomic_DNA"/>
</dbReference>
<dbReference type="CDD" id="cd09487">
    <property type="entry name" value="SAM_superfamily"/>
    <property type="match status" value="1"/>
</dbReference>
<comment type="subcellular location">
    <subcellularLocation>
        <location evidence="1">Membrane</location>
        <topology evidence="1">Multi-pass membrane protein</topology>
    </subcellularLocation>
</comment>
<evidence type="ECO:0000256" key="2">
    <source>
        <dbReference type="ARBA" id="ARBA00022692"/>
    </source>
</evidence>
<sequence length="240" mass="26539">MEGKGSVALLPLKKKNDFESVLTQVQTKMGELKKGFDGWICKQPWPVRTAVEGVAMGLFYGCLAKSETANYFYPFEEFGATRLLVIRNFAILKVTDGAMVCAMKKIRGGEDDTLNRAVAGFTSGYLFEAFKNSPACGGPEAIVSGVVFAVCQGLLHEMRLRSESSQLPVADTCYTRTRSMLSNLGLQDYENHFKKNLLMDSTMPLLKESHLLMAGIPLGPSILIMNHIERDPDLRKMRGS</sequence>
<evidence type="ECO:0000313" key="6">
    <source>
        <dbReference type="Proteomes" id="UP001177140"/>
    </source>
</evidence>
<dbReference type="Gene3D" id="1.10.150.50">
    <property type="entry name" value="Transcription Factor, Ets-1"/>
    <property type="match status" value="1"/>
</dbReference>
<name>A0AA42AWF0_PAPNU</name>
<dbReference type="AlphaFoldDB" id="A0AA42AWF0"/>
<comment type="caution">
    <text evidence="5">The sequence shown here is derived from an EMBL/GenBank/DDBJ whole genome shotgun (WGS) entry which is preliminary data.</text>
</comment>
<dbReference type="GO" id="GO:0009706">
    <property type="term" value="C:chloroplast inner membrane"/>
    <property type="evidence" value="ECO:0007669"/>
    <property type="project" value="TreeGrafter"/>
</dbReference>
<keyword evidence="4" id="KW-0472">Membrane</keyword>
<keyword evidence="3" id="KW-1133">Transmembrane helix</keyword>
<protein>
    <submittedName>
        <fullName evidence="5">Uncharacterized protein</fullName>
    </submittedName>
</protein>
<evidence type="ECO:0000313" key="5">
    <source>
        <dbReference type="EMBL" id="MCL7042764.1"/>
    </source>
</evidence>
<keyword evidence="2" id="KW-0812">Transmembrane</keyword>
<evidence type="ECO:0000256" key="1">
    <source>
        <dbReference type="ARBA" id="ARBA00004141"/>
    </source>
</evidence>
<accession>A0AA42AWF0</accession>
<evidence type="ECO:0000256" key="4">
    <source>
        <dbReference type="ARBA" id="ARBA00023136"/>
    </source>
</evidence>
<organism evidence="5 6">
    <name type="scientific">Papaver nudicaule</name>
    <name type="common">Iceland poppy</name>
    <dbReference type="NCBI Taxonomy" id="74823"/>
    <lineage>
        <taxon>Eukaryota</taxon>
        <taxon>Viridiplantae</taxon>
        <taxon>Streptophyta</taxon>
        <taxon>Embryophyta</taxon>
        <taxon>Tracheophyta</taxon>
        <taxon>Spermatophyta</taxon>
        <taxon>Magnoliopsida</taxon>
        <taxon>Ranunculales</taxon>
        <taxon>Papaveraceae</taxon>
        <taxon>Papaveroideae</taxon>
        <taxon>Papaver</taxon>
    </lineage>
</organism>
<gene>
    <name evidence="5" type="ORF">MKW94_009069</name>
</gene>
<proteinExistence type="predicted"/>
<reference evidence="5" key="1">
    <citation type="submission" date="2022-03" db="EMBL/GenBank/DDBJ databases">
        <title>A functionally conserved STORR gene fusion in Papaver species that diverged 16.8 million years ago.</title>
        <authorList>
            <person name="Catania T."/>
        </authorList>
    </citation>
    <scope>NUCLEOTIDE SEQUENCE</scope>
    <source>
        <strain evidence="5">S-191538</strain>
    </source>
</reference>
<keyword evidence="6" id="KW-1185">Reference proteome</keyword>
<dbReference type="GO" id="GO:0042721">
    <property type="term" value="C:TIM22 mitochondrial import inner membrane insertion complex"/>
    <property type="evidence" value="ECO:0007669"/>
    <property type="project" value="InterPro"/>
</dbReference>
<dbReference type="InterPro" id="IPR039175">
    <property type="entry name" value="TIM22"/>
</dbReference>
<dbReference type="PANTHER" id="PTHR14110:SF6">
    <property type="entry name" value="OS04G0405100 PROTEIN"/>
    <property type="match status" value="1"/>
</dbReference>
<dbReference type="GO" id="GO:0045036">
    <property type="term" value="P:protein targeting to chloroplast"/>
    <property type="evidence" value="ECO:0007669"/>
    <property type="project" value="TreeGrafter"/>
</dbReference>
<dbReference type="GO" id="GO:0008320">
    <property type="term" value="F:protein transmembrane transporter activity"/>
    <property type="evidence" value="ECO:0007669"/>
    <property type="project" value="TreeGrafter"/>
</dbReference>
<dbReference type="GO" id="GO:0045039">
    <property type="term" value="P:protein insertion into mitochondrial inner membrane"/>
    <property type="evidence" value="ECO:0007669"/>
    <property type="project" value="InterPro"/>
</dbReference>
<dbReference type="PANTHER" id="PTHR14110">
    <property type="entry name" value="MITOCHONDRIAL IMPORT INNER MEMBRANE TRANSLOCASE SUBUNIT TIM22"/>
    <property type="match status" value="1"/>
</dbReference>
<evidence type="ECO:0000256" key="3">
    <source>
        <dbReference type="ARBA" id="ARBA00022989"/>
    </source>
</evidence>
<dbReference type="Proteomes" id="UP001177140">
    <property type="component" value="Unassembled WGS sequence"/>
</dbReference>